<sequence length="410" mass="46012">MSSQQPVFESTATYYRTSDKKWISGTFTLQGNKIHFYGDESNQDFNLRLLLNSISGLEKRQSSFIYAALVITVSAEKHWFASFPNRDTVYNLLELFWRESLLSIPTRRTPSQPKEASSSLGKELLSLLHESEATLVGAANALSSQGRQLEESQMLMQDINTDLNVAEKFLRSMSLAHTVIGMKGSDLEASTKDGDEEVEEEARLKSFKVSFSERSSRLDDYERGTLAIADTITIVDEAHKKRLQISNKEVEKILVTSPWAFSLEYASEWANKTCHVICPQLAGLLKFLKCVSSLKNKVAYENEAPSDISAICSSDLDTGRKEHFLGTMNPQPLDNKSLDSTQMQLEDTSSAISDQDMEQISNVLGNLQALAIEVTKEQQDQMDKINSLITDVDKTELRINVNNKNINKKL</sequence>
<dbReference type="InterPro" id="IPR000727">
    <property type="entry name" value="T_SNARE_dom"/>
</dbReference>
<dbReference type="GO" id="GO:0031629">
    <property type="term" value="P:synaptic vesicle fusion to presynaptic active zone membrane"/>
    <property type="evidence" value="ECO:0007669"/>
    <property type="project" value="TreeGrafter"/>
</dbReference>
<evidence type="ECO:0000256" key="1">
    <source>
        <dbReference type="ARBA" id="ARBA00022737"/>
    </source>
</evidence>
<dbReference type="GO" id="GO:0098793">
    <property type="term" value="C:presynapse"/>
    <property type="evidence" value="ECO:0007669"/>
    <property type="project" value="GOC"/>
</dbReference>
<dbReference type="PANTHER" id="PTHR19305:SF1">
    <property type="entry name" value="SYNAPTOSOMAL-ASSOCIATED PROTEIN 47"/>
    <property type="match status" value="1"/>
</dbReference>
<evidence type="ECO:0000313" key="6">
    <source>
        <dbReference type="EMBL" id="KAG8191078.1"/>
    </source>
</evidence>
<reference evidence="6 7" key="1">
    <citation type="journal article" date="2022" name="Nat. Ecol. Evol.">
        <title>A masculinizing supergene underlies an exaggerated male reproductive morph in a spider.</title>
        <authorList>
            <person name="Hendrickx F."/>
            <person name="De Corte Z."/>
            <person name="Sonet G."/>
            <person name="Van Belleghem S.M."/>
            <person name="Kostlbacher S."/>
            <person name="Vangestel C."/>
        </authorList>
    </citation>
    <scope>NUCLEOTIDE SEQUENCE [LARGE SCALE GENOMIC DNA]</scope>
    <source>
        <strain evidence="6">W744_W776</strain>
    </source>
</reference>
<comment type="caution">
    <text evidence="6">The sequence shown here is derived from an EMBL/GenBank/DDBJ whole genome shotgun (WGS) entry which is preliminary data.</text>
</comment>
<evidence type="ECO:0000313" key="7">
    <source>
        <dbReference type="Proteomes" id="UP000827092"/>
    </source>
</evidence>
<feature type="domain" description="T-SNARE coiled-coil homology" evidence="5">
    <location>
        <begin position="347"/>
        <end position="409"/>
    </location>
</feature>
<dbReference type="GO" id="GO:0005886">
    <property type="term" value="C:plasma membrane"/>
    <property type="evidence" value="ECO:0007669"/>
    <property type="project" value="TreeGrafter"/>
</dbReference>
<dbReference type="Gene3D" id="2.30.29.30">
    <property type="entry name" value="Pleckstrin-homology domain (PH domain)/Phosphotyrosine-binding domain (PTB)"/>
    <property type="match status" value="1"/>
</dbReference>
<evidence type="ECO:0000256" key="2">
    <source>
        <dbReference type="ARBA" id="ARBA00024354"/>
    </source>
</evidence>
<dbReference type="GO" id="GO:0016082">
    <property type="term" value="P:synaptic vesicle priming"/>
    <property type="evidence" value="ECO:0007669"/>
    <property type="project" value="TreeGrafter"/>
</dbReference>
<accession>A0AAV6V4T8</accession>
<dbReference type="SUPFAM" id="SSF58038">
    <property type="entry name" value="SNARE fusion complex"/>
    <property type="match status" value="2"/>
</dbReference>
<keyword evidence="7" id="KW-1185">Reference proteome</keyword>
<dbReference type="InterPro" id="IPR011993">
    <property type="entry name" value="PH-like_dom_sf"/>
</dbReference>
<gene>
    <name evidence="6" type="ORF">JTE90_008392</name>
</gene>
<dbReference type="GO" id="GO:0031201">
    <property type="term" value="C:SNARE complex"/>
    <property type="evidence" value="ECO:0007669"/>
    <property type="project" value="TreeGrafter"/>
</dbReference>
<dbReference type="PROSITE" id="PS50192">
    <property type="entry name" value="T_SNARE"/>
    <property type="match status" value="1"/>
</dbReference>
<comment type="similarity">
    <text evidence="2">Belongs to the SVAP1 family.</text>
</comment>
<dbReference type="EMBL" id="JAFNEN010000167">
    <property type="protein sequence ID" value="KAG8191078.1"/>
    <property type="molecule type" value="Genomic_DNA"/>
</dbReference>
<dbReference type="Proteomes" id="UP000827092">
    <property type="component" value="Unassembled WGS sequence"/>
</dbReference>
<evidence type="ECO:0000256" key="3">
    <source>
        <dbReference type="ARBA" id="ARBA00024443"/>
    </source>
</evidence>
<protein>
    <recommendedName>
        <fullName evidence="3">Synaptosomal-associated protein 47</fullName>
    </recommendedName>
    <alternativeName>
        <fullName evidence="4">Synaptosomal-associated 47 kDa protein</fullName>
    </alternativeName>
</protein>
<dbReference type="GO" id="GO:0005484">
    <property type="term" value="F:SNAP receptor activity"/>
    <property type="evidence" value="ECO:0007669"/>
    <property type="project" value="TreeGrafter"/>
</dbReference>
<dbReference type="GO" id="GO:0019905">
    <property type="term" value="F:syntaxin binding"/>
    <property type="evidence" value="ECO:0007669"/>
    <property type="project" value="TreeGrafter"/>
</dbReference>
<dbReference type="AlphaFoldDB" id="A0AAV6V4T8"/>
<name>A0AAV6V4T8_9ARAC</name>
<evidence type="ECO:0000256" key="4">
    <source>
        <dbReference type="ARBA" id="ARBA00032027"/>
    </source>
</evidence>
<dbReference type="PANTHER" id="PTHR19305">
    <property type="entry name" value="SYNAPTOSOMAL ASSOCIATED PROTEIN"/>
    <property type="match status" value="1"/>
</dbReference>
<keyword evidence="1" id="KW-0677">Repeat</keyword>
<organism evidence="6 7">
    <name type="scientific">Oedothorax gibbosus</name>
    <dbReference type="NCBI Taxonomy" id="931172"/>
    <lineage>
        <taxon>Eukaryota</taxon>
        <taxon>Metazoa</taxon>
        <taxon>Ecdysozoa</taxon>
        <taxon>Arthropoda</taxon>
        <taxon>Chelicerata</taxon>
        <taxon>Arachnida</taxon>
        <taxon>Araneae</taxon>
        <taxon>Araneomorphae</taxon>
        <taxon>Entelegynae</taxon>
        <taxon>Araneoidea</taxon>
        <taxon>Linyphiidae</taxon>
        <taxon>Erigoninae</taxon>
        <taxon>Oedothorax</taxon>
    </lineage>
</organism>
<proteinExistence type="inferred from homology"/>
<evidence type="ECO:0000259" key="5">
    <source>
        <dbReference type="PROSITE" id="PS50192"/>
    </source>
</evidence>
<dbReference type="Gene3D" id="1.20.5.110">
    <property type="match status" value="2"/>
</dbReference>